<name>A0A0C3Q5C2_9AGAM</name>
<evidence type="ECO:0000256" key="3">
    <source>
        <dbReference type="ARBA" id="ARBA00023295"/>
    </source>
</evidence>
<dbReference type="SUPFAM" id="SSF51445">
    <property type="entry name" value="(Trans)glycosidases"/>
    <property type="match status" value="1"/>
</dbReference>
<evidence type="ECO:0000259" key="6">
    <source>
        <dbReference type="PROSITE" id="PS51175"/>
    </source>
</evidence>
<feature type="domain" description="GH26" evidence="7">
    <location>
        <begin position="95"/>
        <end position="404"/>
    </location>
</feature>
<dbReference type="PANTHER" id="PTHR40079">
    <property type="entry name" value="MANNAN ENDO-1,4-BETA-MANNOSIDASE E-RELATED"/>
    <property type="match status" value="1"/>
</dbReference>
<evidence type="ECO:0000256" key="2">
    <source>
        <dbReference type="ARBA" id="ARBA00022801"/>
    </source>
</evidence>
<dbReference type="PROSITE" id="PS51764">
    <property type="entry name" value="GH26"/>
    <property type="match status" value="1"/>
</dbReference>
<reference evidence="8 9" key="1">
    <citation type="submission" date="2014-04" db="EMBL/GenBank/DDBJ databases">
        <authorList>
            <consortium name="DOE Joint Genome Institute"/>
            <person name="Kuo A."/>
            <person name="Girlanda M."/>
            <person name="Perotto S."/>
            <person name="Kohler A."/>
            <person name="Nagy L.G."/>
            <person name="Floudas D."/>
            <person name="Copeland A."/>
            <person name="Barry K.W."/>
            <person name="Cichocki N."/>
            <person name="Veneault-Fourrey C."/>
            <person name="LaButti K."/>
            <person name="Lindquist E.A."/>
            <person name="Lipzen A."/>
            <person name="Lundell T."/>
            <person name="Morin E."/>
            <person name="Murat C."/>
            <person name="Sun H."/>
            <person name="Tunlid A."/>
            <person name="Henrissat B."/>
            <person name="Grigoriev I.V."/>
            <person name="Hibbett D.S."/>
            <person name="Martin F."/>
            <person name="Nordberg H.P."/>
            <person name="Cantor M.N."/>
            <person name="Hua S.X."/>
        </authorList>
    </citation>
    <scope>NUCLEOTIDE SEQUENCE [LARGE SCALE GENOMIC DNA]</scope>
    <source>
        <strain evidence="8 9">MUT 4182</strain>
    </source>
</reference>
<dbReference type="InterPro" id="IPR022790">
    <property type="entry name" value="GH26_dom"/>
</dbReference>
<evidence type="ECO:0000256" key="1">
    <source>
        <dbReference type="ARBA" id="ARBA00007754"/>
    </source>
</evidence>
<dbReference type="InterPro" id="IPR000805">
    <property type="entry name" value="Glyco_hydro_26"/>
</dbReference>
<dbReference type="Pfam" id="PF02156">
    <property type="entry name" value="Glyco_hydro_26"/>
    <property type="match status" value="1"/>
</dbReference>
<keyword evidence="2 4" id="KW-0378">Hydrolase</keyword>
<dbReference type="GO" id="GO:0030246">
    <property type="term" value="F:carbohydrate binding"/>
    <property type="evidence" value="ECO:0007669"/>
    <property type="project" value="InterPro"/>
</dbReference>
<dbReference type="GO" id="GO:0016985">
    <property type="term" value="F:mannan endo-1,4-beta-mannosidase activity"/>
    <property type="evidence" value="ECO:0007669"/>
    <property type="project" value="InterPro"/>
</dbReference>
<feature type="signal peptide" evidence="5">
    <location>
        <begin position="1"/>
        <end position="21"/>
    </location>
</feature>
<proteinExistence type="inferred from homology"/>
<feature type="domain" description="CBM6" evidence="6">
    <location>
        <begin position="22"/>
        <end position="141"/>
    </location>
</feature>
<dbReference type="PRINTS" id="PR00739">
    <property type="entry name" value="GLHYDRLASE26"/>
</dbReference>
<keyword evidence="5" id="KW-0732">Signal</keyword>
<evidence type="ECO:0000313" key="9">
    <source>
        <dbReference type="Proteomes" id="UP000054248"/>
    </source>
</evidence>
<organism evidence="8 9">
    <name type="scientific">Tulasnella calospora MUT 4182</name>
    <dbReference type="NCBI Taxonomy" id="1051891"/>
    <lineage>
        <taxon>Eukaryota</taxon>
        <taxon>Fungi</taxon>
        <taxon>Dikarya</taxon>
        <taxon>Basidiomycota</taxon>
        <taxon>Agaricomycotina</taxon>
        <taxon>Agaricomycetes</taxon>
        <taxon>Cantharellales</taxon>
        <taxon>Tulasnellaceae</taxon>
        <taxon>Tulasnella</taxon>
    </lineage>
</organism>
<evidence type="ECO:0000313" key="8">
    <source>
        <dbReference type="EMBL" id="KIO18736.1"/>
    </source>
</evidence>
<feature type="active site" description="Proton donor" evidence="4">
    <location>
        <position position="259"/>
    </location>
</feature>
<dbReference type="Gene3D" id="3.20.20.80">
    <property type="entry name" value="Glycosidases"/>
    <property type="match status" value="1"/>
</dbReference>
<dbReference type="AlphaFoldDB" id="A0A0C3Q5C2"/>
<reference evidence="9" key="2">
    <citation type="submission" date="2015-01" db="EMBL/GenBank/DDBJ databases">
        <title>Evolutionary Origins and Diversification of the Mycorrhizal Mutualists.</title>
        <authorList>
            <consortium name="DOE Joint Genome Institute"/>
            <consortium name="Mycorrhizal Genomics Consortium"/>
            <person name="Kohler A."/>
            <person name="Kuo A."/>
            <person name="Nagy L.G."/>
            <person name="Floudas D."/>
            <person name="Copeland A."/>
            <person name="Barry K.W."/>
            <person name="Cichocki N."/>
            <person name="Veneault-Fourrey C."/>
            <person name="LaButti K."/>
            <person name="Lindquist E.A."/>
            <person name="Lipzen A."/>
            <person name="Lundell T."/>
            <person name="Morin E."/>
            <person name="Murat C."/>
            <person name="Riley R."/>
            <person name="Ohm R."/>
            <person name="Sun H."/>
            <person name="Tunlid A."/>
            <person name="Henrissat B."/>
            <person name="Grigoriev I.V."/>
            <person name="Hibbett D.S."/>
            <person name="Martin F."/>
        </authorList>
    </citation>
    <scope>NUCLEOTIDE SEQUENCE [LARGE SCALE GENOMIC DNA]</scope>
    <source>
        <strain evidence="9">MUT 4182</strain>
    </source>
</reference>
<dbReference type="InterPro" id="IPR008979">
    <property type="entry name" value="Galactose-bd-like_sf"/>
</dbReference>
<dbReference type="SUPFAM" id="SSF49785">
    <property type="entry name" value="Galactose-binding domain-like"/>
    <property type="match status" value="1"/>
</dbReference>
<dbReference type="OrthoDB" id="5286354at2759"/>
<feature type="chain" id="PRO_5002168557" evidence="5">
    <location>
        <begin position="22"/>
        <end position="413"/>
    </location>
</feature>
<feature type="active site" description="Nucleophile" evidence="4">
    <location>
        <position position="352"/>
    </location>
</feature>
<sequence length="413" mass="45416">MWRALASTILCLAALGSKVVAQTYEAEAGVLTGVTVDTTATGFTGTGYVTGFDDAADQVAISINTATYGVYSLTIRYRAANGDKKAALFLDGTGAGEVSLVSSTSFTSVTAGKLLLTAGSHTLTIQSDWGCLEWIDWLKTNVGKKPAIAGLDLIDYSPTRVSHNATSHAVEDAIAWDNSGGITTFVWHWNAPSGLIDLPGQEWWRGFYTAATTFDIAAALANKNGADYKLILRDLDAIAVQLKRLQSKRIPILWRPLHESVAAGWFWWSAKGPDATIELYRLMYKRFTEYHHIHNLIWVWSSPEPAFYPGDDYVDIIGYDSYPALGDHGPVSSTYDTVISIVKDKKPVTLSEVGSIPDPDLLQVYHADWSYFVVWDGEFINDNSHNPISFLKKVYNSTYVITLGEVGNFKYLL</sequence>
<dbReference type="InterPro" id="IPR017853">
    <property type="entry name" value="GH"/>
</dbReference>
<evidence type="ECO:0000259" key="7">
    <source>
        <dbReference type="PROSITE" id="PS51764"/>
    </source>
</evidence>
<dbReference type="CDD" id="cd04086">
    <property type="entry name" value="CBM35_mannanase-like"/>
    <property type="match status" value="1"/>
</dbReference>
<dbReference type="PANTHER" id="PTHR40079:SF4">
    <property type="entry name" value="GH26 DOMAIN-CONTAINING PROTEIN-RELATED"/>
    <property type="match status" value="1"/>
</dbReference>
<keyword evidence="3 4" id="KW-0326">Glycosidase</keyword>
<accession>A0A0C3Q5C2</accession>
<evidence type="ECO:0000256" key="5">
    <source>
        <dbReference type="SAM" id="SignalP"/>
    </source>
</evidence>
<dbReference type="EMBL" id="KN823264">
    <property type="protein sequence ID" value="KIO18736.1"/>
    <property type="molecule type" value="Genomic_DNA"/>
</dbReference>
<dbReference type="Pfam" id="PF16990">
    <property type="entry name" value="CBM_35"/>
    <property type="match status" value="1"/>
</dbReference>
<dbReference type="Proteomes" id="UP000054248">
    <property type="component" value="Unassembled WGS sequence"/>
</dbReference>
<dbReference type="HOGENOM" id="CLU_016930_1_1_1"/>
<gene>
    <name evidence="8" type="ORF">M407DRAFT_16216</name>
</gene>
<comment type="similarity">
    <text evidence="1 4">Belongs to the glycosyl hydrolase 26 family.</text>
</comment>
<protein>
    <submittedName>
        <fullName evidence="8">Glycoside hydrolase family 26 protein</fullName>
    </submittedName>
</protein>
<evidence type="ECO:0000256" key="4">
    <source>
        <dbReference type="PROSITE-ProRule" id="PRU01100"/>
    </source>
</evidence>
<dbReference type="InterPro" id="IPR005084">
    <property type="entry name" value="CBM6"/>
</dbReference>
<dbReference type="PROSITE" id="PS51175">
    <property type="entry name" value="CBM6"/>
    <property type="match status" value="1"/>
</dbReference>
<dbReference type="GO" id="GO:0006080">
    <property type="term" value="P:substituted mannan metabolic process"/>
    <property type="evidence" value="ECO:0007669"/>
    <property type="project" value="InterPro"/>
</dbReference>
<keyword evidence="9" id="KW-1185">Reference proteome</keyword>